<dbReference type="GO" id="GO:0030015">
    <property type="term" value="C:CCR4-NOT core complex"/>
    <property type="evidence" value="ECO:0007669"/>
    <property type="project" value="InterPro"/>
</dbReference>
<dbReference type="InterPro" id="IPR040398">
    <property type="entry name" value="Not1"/>
</dbReference>
<dbReference type="Gene3D" id="1.25.40.180">
    <property type="match status" value="1"/>
</dbReference>
<dbReference type="GO" id="GO:0060090">
    <property type="term" value="F:molecular adaptor activity"/>
    <property type="evidence" value="ECO:0007669"/>
    <property type="project" value="TreeGrafter"/>
</dbReference>
<reference evidence="5" key="1">
    <citation type="submission" date="2025-08" db="UniProtKB">
        <authorList>
            <consortium name="RefSeq"/>
        </authorList>
    </citation>
    <scope>IDENTIFICATION</scope>
    <source>
        <tissue evidence="5">Whole body</tissue>
    </source>
</reference>
<dbReference type="Proteomes" id="UP000694846">
    <property type="component" value="Unplaced"/>
</dbReference>
<feature type="region of interest" description="Disordered" evidence="1">
    <location>
        <begin position="165"/>
        <end position="186"/>
    </location>
</feature>
<dbReference type="InterPro" id="IPR038535">
    <property type="entry name" value="CNOT1_TTP_bind_sf"/>
</dbReference>
<evidence type="ECO:0000313" key="4">
    <source>
        <dbReference type="Proteomes" id="UP000694846"/>
    </source>
</evidence>
<dbReference type="GeneID" id="112693086"/>
<evidence type="ECO:0000256" key="1">
    <source>
        <dbReference type="SAM" id="MobiDB-lite"/>
    </source>
</evidence>
<dbReference type="GO" id="GO:0000288">
    <property type="term" value="P:nuclear-transcribed mRNA catabolic process, deadenylation-dependent decay"/>
    <property type="evidence" value="ECO:0007669"/>
    <property type="project" value="TreeGrafter"/>
</dbReference>
<dbReference type="Pfam" id="PF16415">
    <property type="entry name" value="CNOT1_CAF1_bind"/>
    <property type="match status" value="1"/>
</dbReference>
<dbReference type="InterPro" id="IPR032191">
    <property type="entry name" value="CNOT1_CAF1_bind"/>
</dbReference>
<protein>
    <submittedName>
        <fullName evidence="5">CCR4-NOT transcription complex subunit 1-like</fullName>
    </submittedName>
</protein>
<dbReference type="RefSeq" id="XP_025423776.1">
    <property type="nucleotide sequence ID" value="XM_025567991.1"/>
</dbReference>
<dbReference type="OrthoDB" id="6626434at2759"/>
<organism evidence="4 5">
    <name type="scientific">Sipha flava</name>
    <name type="common">yellow sugarcane aphid</name>
    <dbReference type="NCBI Taxonomy" id="143950"/>
    <lineage>
        <taxon>Eukaryota</taxon>
        <taxon>Metazoa</taxon>
        <taxon>Ecdysozoa</taxon>
        <taxon>Arthropoda</taxon>
        <taxon>Hexapoda</taxon>
        <taxon>Insecta</taxon>
        <taxon>Pterygota</taxon>
        <taxon>Neoptera</taxon>
        <taxon>Paraneoptera</taxon>
        <taxon>Hemiptera</taxon>
        <taxon>Sternorrhyncha</taxon>
        <taxon>Aphidomorpha</taxon>
        <taxon>Aphidoidea</taxon>
        <taxon>Aphididae</taxon>
        <taxon>Sipha</taxon>
    </lineage>
</organism>
<dbReference type="Gene3D" id="1.25.40.840">
    <property type="entry name" value="CCR4-NOT transcription complex subunit 1 TTP binding domain"/>
    <property type="match status" value="1"/>
</dbReference>
<accession>A0A8B8GMG2</accession>
<evidence type="ECO:0000313" key="5">
    <source>
        <dbReference type="RefSeq" id="XP_025423776.1"/>
    </source>
</evidence>
<evidence type="ECO:0000259" key="3">
    <source>
        <dbReference type="Pfam" id="PF16417"/>
    </source>
</evidence>
<sequence length="434" mass="49899">MTLTTLDQRVNIYFQRIFSDPSSNELLNIFKRYHASQAPRHKEIVCSMVKRLIKDFQLFSSYSDRNIFKMANFVGGFIKHGLISDKNTLETIIRYIFYDLKNTQNANAFNFSYIAFNRFKTKLKNYSKLCIRLEKIDKFDDFPLDIIEDVMYDVVGLASPTGRQAIDEQTISETDNSEEENESRSQDAIICQQTPNPEHPEIAIVAYASPKPEPPAITTAVDDVKIIVPSKAVQGEIRYVINSLSKTNLETKCREIKRLIAKEHLPWLSRYIVLKRVRHEFNFHDLYSSVLDSLNSKTLNSMVLSDTIKKIKILLRRNIGIPSVADKWLIKNLGHWLGMITLAQNKPISKEDIAFEDLLNEAYEKGDEELLFVVQLVTKTLESCSEGNYGPNNPWTISIISCLFELYKKPDATLQVKVEIEKLCKALNIKLKVN</sequence>
<proteinExistence type="predicted"/>
<dbReference type="PANTHER" id="PTHR13162:SF8">
    <property type="entry name" value="CCR4-NOT TRANSCRIPTION COMPLEX SUBUNIT 1"/>
    <property type="match status" value="1"/>
</dbReference>
<dbReference type="AlphaFoldDB" id="A0A8B8GMG2"/>
<feature type="domain" description="CCR4-NOT transcription complex subunit 1 TTP binding" evidence="3">
    <location>
        <begin position="7"/>
        <end position="151"/>
    </location>
</feature>
<gene>
    <name evidence="5" type="primary">LOC112693086</name>
</gene>
<dbReference type="PANTHER" id="PTHR13162">
    <property type="entry name" value="CCR4-NOT TRANSCRIPTION COMPLEX"/>
    <property type="match status" value="1"/>
</dbReference>
<name>A0A8B8GMG2_9HEMI</name>
<dbReference type="GO" id="GO:0000932">
    <property type="term" value="C:P-body"/>
    <property type="evidence" value="ECO:0007669"/>
    <property type="project" value="TreeGrafter"/>
</dbReference>
<dbReference type="GO" id="GO:0017148">
    <property type="term" value="P:negative regulation of translation"/>
    <property type="evidence" value="ECO:0007669"/>
    <property type="project" value="InterPro"/>
</dbReference>
<dbReference type="Pfam" id="PF16417">
    <property type="entry name" value="CNOT1_TTP_bind"/>
    <property type="match status" value="1"/>
</dbReference>
<dbReference type="InterPro" id="IPR032193">
    <property type="entry name" value="CNOT1_TTP_bind"/>
</dbReference>
<evidence type="ECO:0000259" key="2">
    <source>
        <dbReference type="Pfam" id="PF16415"/>
    </source>
</evidence>
<feature type="domain" description="CCR4-NOT transcription complex subunit 1 CAF1-binding" evidence="2">
    <location>
        <begin position="227"/>
        <end position="432"/>
    </location>
</feature>
<keyword evidence="4" id="KW-1185">Reference proteome</keyword>